<name>A0ABD6S181_BACTU</name>
<evidence type="ECO:0000313" key="3">
    <source>
        <dbReference type="Proteomes" id="UP000219897"/>
    </source>
</evidence>
<feature type="transmembrane region" description="Helical" evidence="1">
    <location>
        <begin position="34"/>
        <end position="57"/>
    </location>
</feature>
<protein>
    <submittedName>
        <fullName evidence="2">Uncharacterized protein</fullName>
    </submittedName>
</protein>
<sequence length="72" mass="7901">MGVLLKGIPLGPVGLPFSIISNAKYVLQSLTSLLGIPVSVIFCGIVIYPFCFELIIYESYPLNFSHIPIQMN</sequence>
<dbReference type="AlphaFoldDB" id="A0ABD6S181"/>
<comment type="caution">
    <text evidence="2">The sequence shown here is derived from an EMBL/GenBank/DDBJ whole genome shotgun (WGS) entry which is preliminary data.</text>
</comment>
<dbReference type="EMBL" id="NTYF01000090">
    <property type="protein sequence ID" value="PER49250.1"/>
    <property type="molecule type" value="Genomic_DNA"/>
</dbReference>
<gene>
    <name evidence="2" type="ORF">CN495_23495</name>
</gene>
<keyword evidence="1" id="KW-0472">Membrane</keyword>
<evidence type="ECO:0000313" key="2">
    <source>
        <dbReference type="EMBL" id="PER49250.1"/>
    </source>
</evidence>
<reference evidence="2 3" key="1">
    <citation type="submission" date="2017-09" db="EMBL/GenBank/DDBJ databases">
        <title>Large-scale bioinformatics analysis of Bacillus genomes uncovers conserved roles of natural products in bacterial physiology.</title>
        <authorList>
            <consortium name="Agbiome Team Llc"/>
            <person name="Bleich R.M."/>
            <person name="Kirk G.J."/>
            <person name="Santa Maria K.C."/>
            <person name="Allen S.E."/>
            <person name="Farag S."/>
            <person name="Shank E.A."/>
            <person name="Bowers A."/>
        </authorList>
    </citation>
    <scope>NUCLEOTIDE SEQUENCE [LARGE SCALE GENOMIC DNA]</scope>
    <source>
        <strain evidence="2 3">AFS005140</strain>
    </source>
</reference>
<dbReference type="Proteomes" id="UP000219897">
    <property type="component" value="Unassembled WGS sequence"/>
</dbReference>
<proteinExistence type="predicted"/>
<keyword evidence="1" id="KW-0812">Transmembrane</keyword>
<organism evidence="2 3">
    <name type="scientific">Bacillus thuringiensis</name>
    <dbReference type="NCBI Taxonomy" id="1428"/>
    <lineage>
        <taxon>Bacteria</taxon>
        <taxon>Bacillati</taxon>
        <taxon>Bacillota</taxon>
        <taxon>Bacilli</taxon>
        <taxon>Bacillales</taxon>
        <taxon>Bacillaceae</taxon>
        <taxon>Bacillus</taxon>
        <taxon>Bacillus cereus group</taxon>
    </lineage>
</organism>
<accession>A0ABD6S181</accession>
<evidence type="ECO:0000256" key="1">
    <source>
        <dbReference type="SAM" id="Phobius"/>
    </source>
</evidence>
<keyword evidence="1" id="KW-1133">Transmembrane helix</keyword>